<sequence length="246" mass="28382">MDNALNKKIISGVKLAPKAPIITHLLFADDCIIFSGIEEEEIYQLKQILNQYTSASRQVINLEKSRIIFGNQILLQTSLAKRAWRVIKNLEAIWVQVLKGLYFSDCDFWNAPNHQKGTWVWNSLLQGMELIKCKGKWSIGKGSGVKPLNRKSIDNQRVEELLTPSRDWNRAIIQRSFSPVIAEKIFQTPVSRISKEDRLWWPLGKDGEFTTKTRYYVAKIEEDERSHNNRPSSSLVLEDYGKEFGI</sequence>
<evidence type="ECO:0000313" key="1">
    <source>
        <dbReference type="EMBL" id="RYR49665.1"/>
    </source>
</evidence>
<comment type="caution">
    <text evidence="1">The sequence shown here is derived from an EMBL/GenBank/DDBJ whole genome shotgun (WGS) entry which is preliminary data.</text>
</comment>
<proteinExistence type="predicted"/>
<evidence type="ECO:0000313" key="2">
    <source>
        <dbReference type="Proteomes" id="UP000289738"/>
    </source>
</evidence>
<dbReference type="STRING" id="3818.A0A445CFG9"/>
<dbReference type="EMBL" id="SDMP01000007">
    <property type="protein sequence ID" value="RYR49665.1"/>
    <property type="molecule type" value="Genomic_DNA"/>
</dbReference>
<gene>
    <name evidence="1" type="ORF">Ahy_A07g036194</name>
</gene>
<reference evidence="1 2" key="1">
    <citation type="submission" date="2019-01" db="EMBL/GenBank/DDBJ databases">
        <title>Sequencing of cultivated peanut Arachis hypogaea provides insights into genome evolution and oil improvement.</title>
        <authorList>
            <person name="Chen X."/>
        </authorList>
    </citation>
    <scope>NUCLEOTIDE SEQUENCE [LARGE SCALE GENOMIC DNA]</scope>
    <source>
        <strain evidence="2">cv. Fuhuasheng</strain>
        <tissue evidence="1">Leaves</tissue>
    </source>
</reference>
<keyword evidence="2" id="KW-1185">Reference proteome</keyword>
<organism evidence="1 2">
    <name type="scientific">Arachis hypogaea</name>
    <name type="common">Peanut</name>
    <dbReference type="NCBI Taxonomy" id="3818"/>
    <lineage>
        <taxon>Eukaryota</taxon>
        <taxon>Viridiplantae</taxon>
        <taxon>Streptophyta</taxon>
        <taxon>Embryophyta</taxon>
        <taxon>Tracheophyta</taxon>
        <taxon>Spermatophyta</taxon>
        <taxon>Magnoliopsida</taxon>
        <taxon>eudicotyledons</taxon>
        <taxon>Gunneridae</taxon>
        <taxon>Pentapetalae</taxon>
        <taxon>rosids</taxon>
        <taxon>fabids</taxon>
        <taxon>Fabales</taxon>
        <taxon>Fabaceae</taxon>
        <taxon>Papilionoideae</taxon>
        <taxon>50 kb inversion clade</taxon>
        <taxon>dalbergioids sensu lato</taxon>
        <taxon>Dalbergieae</taxon>
        <taxon>Pterocarpus clade</taxon>
        <taxon>Arachis</taxon>
    </lineage>
</organism>
<protein>
    <recommendedName>
        <fullName evidence="3">Reverse transcriptase domain-containing protein</fullName>
    </recommendedName>
</protein>
<name>A0A445CFG9_ARAHY</name>
<dbReference type="Proteomes" id="UP000289738">
    <property type="component" value="Chromosome A07"/>
</dbReference>
<accession>A0A445CFG9</accession>
<evidence type="ECO:0008006" key="3">
    <source>
        <dbReference type="Google" id="ProtNLM"/>
    </source>
</evidence>
<dbReference type="AlphaFoldDB" id="A0A445CFG9"/>